<dbReference type="Pfam" id="PF13279">
    <property type="entry name" value="4HBT_2"/>
    <property type="match status" value="1"/>
</dbReference>
<reference evidence="3" key="1">
    <citation type="submission" date="2019-08" db="EMBL/GenBank/DDBJ databases">
        <authorList>
            <person name="Kucharzyk K."/>
            <person name="Murdoch R.W."/>
            <person name="Higgins S."/>
            <person name="Loffler F."/>
        </authorList>
    </citation>
    <scope>NUCLEOTIDE SEQUENCE</scope>
</reference>
<evidence type="ECO:0000256" key="1">
    <source>
        <dbReference type="ARBA" id="ARBA00005953"/>
    </source>
</evidence>
<protein>
    <recommendedName>
        <fullName evidence="4">Acyl-CoA thioesterase</fullName>
    </recommendedName>
</protein>
<organism evidence="3">
    <name type="scientific">bioreactor metagenome</name>
    <dbReference type="NCBI Taxonomy" id="1076179"/>
    <lineage>
        <taxon>unclassified sequences</taxon>
        <taxon>metagenomes</taxon>
        <taxon>ecological metagenomes</taxon>
    </lineage>
</organism>
<proteinExistence type="inferred from homology"/>
<sequence>MTKNINDIPELLNKFKHKTSNYVKFHEVDAFQVVHNLQYLLWAEIARVEYCTQLGISILPDKNKNEKPFSIFLVHTEINYFNPATFFDNYIMYTRVSKLGRSSMTFEHIVTKTDGTPLCINQGVEVYTDKNMQSVRINEDIRKKVIDFEQENLEITENN</sequence>
<keyword evidence="2" id="KW-0378">Hydrolase</keyword>
<dbReference type="InterPro" id="IPR050563">
    <property type="entry name" value="4-hydroxybenzoyl-CoA_TE"/>
</dbReference>
<evidence type="ECO:0000256" key="2">
    <source>
        <dbReference type="ARBA" id="ARBA00022801"/>
    </source>
</evidence>
<evidence type="ECO:0000313" key="3">
    <source>
        <dbReference type="EMBL" id="MPM93685.1"/>
    </source>
</evidence>
<dbReference type="EMBL" id="VSSQ01040439">
    <property type="protein sequence ID" value="MPM93685.1"/>
    <property type="molecule type" value="Genomic_DNA"/>
</dbReference>
<name>A0A645DWK8_9ZZZZ</name>
<dbReference type="PANTHER" id="PTHR31793:SF27">
    <property type="entry name" value="NOVEL THIOESTERASE SUPERFAMILY DOMAIN AND SAPOSIN A-TYPE DOMAIN CONTAINING PROTEIN (0610012H03RIK)"/>
    <property type="match status" value="1"/>
</dbReference>
<dbReference type="Gene3D" id="3.10.129.10">
    <property type="entry name" value="Hotdog Thioesterase"/>
    <property type="match status" value="1"/>
</dbReference>
<accession>A0A645DWK8</accession>
<comment type="caution">
    <text evidence="3">The sequence shown here is derived from an EMBL/GenBank/DDBJ whole genome shotgun (WGS) entry which is preliminary data.</text>
</comment>
<dbReference type="GO" id="GO:0047617">
    <property type="term" value="F:fatty acyl-CoA hydrolase activity"/>
    <property type="evidence" value="ECO:0007669"/>
    <property type="project" value="TreeGrafter"/>
</dbReference>
<comment type="similarity">
    <text evidence="1">Belongs to the 4-hydroxybenzoyl-CoA thioesterase family.</text>
</comment>
<gene>
    <name evidence="3" type="ORF">SDC9_140827</name>
</gene>
<dbReference type="CDD" id="cd00586">
    <property type="entry name" value="4HBT"/>
    <property type="match status" value="1"/>
</dbReference>
<evidence type="ECO:0008006" key="4">
    <source>
        <dbReference type="Google" id="ProtNLM"/>
    </source>
</evidence>
<dbReference type="InterPro" id="IPR029069">
    <property type="entry name" value="HotDog_dom_sf"/>
</dbReference>
<dbReference type="SUPFAM" id="SSF54637">
    <property type="entry name" value="Thioesterase/thiol ester dehydrase-isomerase"/>
    <property type="match status" value="1"/>
</dbReference>
<dbReference type="PANTHER" id="PTHR31793">
    <property type="entry name" value="4-HYDROXYBENZOYL-COA THIOESTERASE FAMILY MEMBER"/>
    <property type="match status" value="1"/>
</dbReference>
<dbReference type="AlphaFoldDB" id="A0A645DWK8"/>